<feature type="region of interest" description="Disordered" evidence="1">
    <location>
        <begin position="70"/>
        <end position="121"/>
    </location>
</feature>
<reference evidence="2 3" key="1">
    <citation type="submission" date="2019-07" db="EMBL/GenBank/DDBJ databases">
        <title>Genomics analysis of Aphanomyces spp. identifies a new class of oomycete effector associated with host adaptation.</title>
        <authorList>
            <person name="Gaulin E."/>
        </authorList>
    </citation>
    <scope>NUCLEOTIDE SEQUENCE [LARGE SCALE GENOMIC DNA]</scope>
    <source>
        <strain evidence="2 3">ATCC 201684</strain>
    </source>
</reference>
<evidence type="ECO:0000313" key="2">
    <source>
        <dbReference type="EMBL" id="KAF0742509.1"/>
    </source>
</evidence>
<evidence type="ECO:0000256" key="1">
    <source>
        <dbReference type="SAM" id="MobiDB-lite"/>
    </source>
</evidence>
<sequence>MKLERVGNLRLALPPKHPLHSSSDFDVVRQRNQMFRDCMREISSVHLNQAQVEMLISLFDAADAAISSYRFPSQPKETDPSTKDKVGSEGRQDTDNQATTDTSTAEQPRINNPEADEQTDDIVEEIVPPNPYTTLKLALGQQISHSRRDTDLWDIEIADYFVRLADELFRKIPVPPSECKDFPPKPSRQSVPIHSVGPDLVYSADDEAYIERLGQDMMLYLIDEEETKEEVGSSFSEHEVIVDLPDDTSAHADDSDVTSILRDIASSYFPSVYKDKEAKVGTKPPLVYHDNVHQVLSGYGNDNYYTGEAAPAPA</sequence>
<feature type="compositionally biased region" description="Polar residues" evidence="1">
    <location>
        <begin position="95"/>
        <end position="110"/>
    </location>
</feature>
<organism evidence="2 3">
    <name type="scientific">Aphanomyces euteiches</name>
    <dbReference type="NCBI Taxonomy" id="100861"/>
    <lineage>
        <taxon>Eukaryota</taxon>
        <taxon>Sar</taxon>
        <taxon>Stramenopiles</taxon>
        <taxon>Oomycota</taxon>
        <taxon>Saprolegniomycetes</taxon>
        <taxon>Saprolegniales</taxon>
        <taxon>Verrucalvaceae</taxon>
        <taxon>Aphanomyces</taxon>
    </lineage>
</organism>
<gene>
    <name evidence="2" type="ORF">Ae201684_002602</name>
</gene>
<protein>
    <submittedName>
        <fullName evidence="2">Uncharacterized protein</fullName>
    </submittedName>
</protein>
<keyword evidence="3" id="KW-1185">Reference proteome</keyword>
<dbReference type="AlphaFoldDB" id="A0A6G0XQ31"/>
<proteinExistence type="predicted"/>
<evidence type="ECO:0000313" key="3">
    <source>
        <dbReference type="Proteomes" id="UP000481153"/>
    </source>
</evidence>
<dbReference type="Proteomes" id="UP000481153">
    <property type="component" value="Unassembled WGS sequence"/>
</dbReference>
<dbReference type="EMBL" id="VJMJ01000027">
    <property type="protein sequence ID" value="KAF0742509.1"/>
    <property type="molecule type" value="Genomic_DNA"/>
</dbReference>
<feature type="region of interest" description="Disordered" evidence="1">
    <location>
        <begin position="1"/>
        <end position="22"/>
    </location>
</feature>
<comment type="caution">
    <text evidence="2">The sequence shown here is derived from an EMBL/GenBank/DDBJ whole genome shotgun (WGS) entry which is preliminary data.</text>
</comment>
<accession>A0A6G0XQ31</accession>
<dbReference type="VEuPathDB" id="FungiDB:AeMF1_012309"/>
<name>A0A6G0XQ31_9STRA</name>
<feature type="compositionally biased region" description="Basic and acidic residues" evidence="1">
    <location>
        <begin position="76"/>
        <end position="94"/>
    </location>
</feature>